<comment type="caution">
    <text evidence="8">The sequence shown here is derived from an EMBL/GenBank/DDBJ whole genome shotgun (WGS) entry which is preliminary data.</text>
</comment>
<dbReference type="PANTHER" id="PTHR12815">
    <property type="entry name" value="SORTING AND ASSEMBLY MACHINERY SAMM50 PROTEIN FAMILY MEMBER"/>
    <property type="match status" value="1"/>
</dbReference>
<sequence>MSVSELDGVAKPSISGPFYETTSAREEEPRGGGEEDGTNPTLHAKRVWMNEMQQRRLNGEYETFGRRLEEIVADSRDSPARLSAVRVNGSTLRSSFLAAVFRPYLNDAGADGVHNSTLADVLRKSRDVHHTLTAFDHFAGIEMALEPAQSVLAQHGDVDLAMGVRERGKLWAKSSTDVGSGEGSANVSVRVRNLLGGLENLEGQASWGTRTTSAFHLAYTSPVPEFICTPSPNTQLNAQVFQAERDHSAYAGVKEGTVGARCGWSSTQKHGSHHVSYEAAWRSLHSLHPLASLSLRDAAGSSVKSAVAHTFTHDSRDDIHMSTRGAYVNSLVEYAGLGGSVSFLKGQLQMYVARPIDSALNNFLALSFRAGGLLPMGGDGSVSDENTHAKLFSDRFRLGGPTSVRMFGHNRMGPRDGEDHLGGDVFYSGGVSVITPFPTKPQWNLKCQGFVNAGQLVSLKNVDLWGALLKPSMSVGVGLVYRFTPIRVELNLGVPVIAATTDVSTTRPIQLGVGMEYL</sequence>
<accession>A0A4T0I4P4</accession>
<protein>
    <recommendedName>
        <fullName evidence="7">Bacterial surface antigen (D15) domain-containing protein</fullName>
    </recommendedName>
</protein>
<evidence type="ECO:0000313" key="10">
    <source>
        <dbReference type="Proteomes" id="UP000306954"/>
    </source>
</evidence>
<evidence type="ECO:0000256" key="1">
    <source>
        <dbReference type="ARBA" id="ARBA00004374"/>
    </source>
</evidence>
<dbReference type="Pfam" id="PF01103">
    <property type="entry name" value="Omp85"/>
    <property type="match status" value="1"/>
</dbReference>
<dbReference type="Gene3D" id="2.40.160.50">
    <property type="entry name" value="membrane protein fhac: a member of the omp85/tpsb transporter family"/>
    <property type="match status" value="1"/>
</dbReference>
<reference evidence="10 11" key="1">
    <citation type="submission" date="2019-03" db="EMBL/GenBank/DDBJ databases">
        <title>Sequencing 23 genomes of Wallemia ichthyophaga.</title>
        <authorList>
            <person name="Gostincar C."/>
        </authorList>
    </citation>
    <scope>NUCLEOTIDE SEQUENCE [LARGE SCALE GENOMIC DNA]</scope>
    <source>
        <strain evidence="9 11">EXF-6200</strain>
        <strain evidence="8 10">EXF-8621</strain>
    </source>
</reference>
<evidence type="ECO:0000259" key="7">
    <source>
        <dbReference type="Pfam" id="PF01103"/>
    </source>
</evidence>
<dbReference type="OMA" id="SGIWRQI"/>
<evidence type="ECO:0000256" key="6">
    <source>
        <dbReference type="SAM" id="MobiDB-lite"/>
    </source>
</evidence>
<evidence type="ECO:0000313" key="11">
    <source>
        <dbReference type="Proteomes" id="UP000310689"/>
    </source>
</evidence>
<gene>
    <name evidence="9" type="ORF">E3P86_02000</name>
    <name evidence="8" type="ORF">E3P90_03424</name>
</gene>
<evidence type="ECO:0000256" key="5">
    <source>
        <dbReference type="ARBA" id="ARBA00023136"/>
    </source>
</evidence>
<evidence type="ECO:0000313" key="8">
    <source>
        <dbReference type="EMBL" id="TIB09068.1"/>
    </source>
</evidence>
<name>A0A4T0I4P4_WALIC</name>
<dbReference type="EMBL" id="SPOF01000047">
    <property type="protein sequence ID" value="TIB09068.1"/>
    <property type="molecule type" value="Genomic_DNA"/>
</dbReference>
<dbReference type="PANTHER" id="PTHR12815:SF18">
    <property type="entry name" value="SORTING AND ASSEMBLY MACHINERY COMPONENT 50 HOMOLOG"/>
    <property type="match status" value="1"/>
</dbReference>
<keyword evidence="4" id="KW-0812">Transmembrane</keyword>
<dbReference type="InterPro" id="IPR000184">
    <property type="entry name" value="Bac_surfAg_D15"/>
</dbReference>
<feature type="compositionally biased region" description="Basic and acidic residues" evidence="6">
    <location>
        <begin position="23"/>
        <end position="33"/>
    </location>
</feature>
<comment type="similarity">
    <text evidence="2">Belongs to the SAM50/omp85 family.</text>
</comment>
<organism evidence="8 10">
    <name type="scientific">Wallemia ichthyophaga</name>
    <dbReference type="NCBI Taxonomy" id="245174"/>
    <lineage>
        <taxon>Eukaryota</taxon>
        <taxon>Fungi</taxon>
        <taxon>Dikarya</taxon>
        <taxon>Basidiomycota</taxon>
        <taxon>Wallemiomycotina</taxon>
        <taxon>Wallemiomycetes</taxon>
        <taxon>Wallemiales</taxon>
        <taxon>Wallemiaceae</taxon>
        <taxon>Wallemia</taxon>
    </lineage>
</organism>
<proteinExistence type="inferred from homology"/>
<dbReference type="Proteomes" id="UP000310689">
    <property type="component" value="Unassembled WGS sequence"/>
</dbReference>
<dbReference type="GO" id="GO:0005741">
    <property type="term" value="C:mitochondrial outer membrane"/>
    <property type="evidence" value="ECO:0007669"/>
    <property type="project" value="UniProtKB-SubCell"/>
</dbReference>
<evidence type="ECO:0000256" key="4">
    <source>
        <dbReference type="ARBA" id="ARBA00022692"/>
    </source>
</evidence>
<dbReference type="OrthoDB" id="1724197at2759"/>
<dbReference type="InterPro" id="IPR039910">
    <property type="entry name" value="D15-like"/>
</dbReference>
<evidence type="ECO:0000256" key="3">
    <source>
        <dbReference type="ARBA" id="ARBA00022452"/>
    </source>
</evidence>
<dbReference type="Proteomes" id="UP000306954">
    <property type="component" value="Unassembled WGS sequence"/>
</dbReference>
<feature type="domain" description="Bacterial surface antigen (D15)" evidence="7">
    <location>
        <begin position="193"/>
        <end position="515"/>
    </location>
</feature>
<dbReference type="GO" id="GO:0045040">
    <property type="term" value="P:protein insertion into mitochondrial outer membrane"/>
    <property type="evidence" value="ECO:0007669"/>
    <property type="project" value="TreeGrafter"/>
</dbReference>
<keyword evidence="3" id="KW-1134">Transmembrane beta strand</keyword>
<evidence type="ECO:0000313" key="9">
    <source>
        <dbReference type="EMBL" id="TIB37897.1"/>
    </source>
</evidence>
<feature type="region of interest" description="Disordered" evidence="6">
    <location>
        <begin position="1"/>
        <end position="42"/>
    </location>
</feature>
<comment type="subcellular location">
    <subcellularLocation>
        <location evidence="1">Mitochondrion outer membrane</location>
        <topology evidence="1">Multi-pass membrane protein</topology>
    </subcellularLocation>
</comment>
<dbReference type="AlphaFoldDB" id="A0A4T0I4P4"/>
<keyword evidence="5" id="KW-0472">Membrane</keyword>
<dbReference type="EMBL" id="SPOI01000087">
    <property type="protein sequence ID" value="TIB37897.1"/>
    <property type="molecule type" value="Genomic_DNA"/>
</dbReference>
<evidence type="ECO:0000256" key="2">
    <source>
        <dbReference type="ARBA" id="ARBA00010913"/>
    </source>
</evidence>